<dbReference type="RefSeq" id="WP_263734527.1">
    <property type="nucleotide sequence ID" value="NZ_JAOWKY010000002.1"/>
</dbReference>
<name>A0ABT2ZCR9_9RHOB</name>
<evidence type="ECO:0000256" key="2">
    <source>
        <dbReference type="ARBA" id="ARBA00022475"/>
    </source>
</evidence>
<protein>
    <submittedName>
        <fullName evidence="7">YihY/virulence factor BrkB family protein</fullName>
    </submittedName>
</protein>
<accession>A0ABT2ZCR9</accession>
<feature type="transmembrane region" description="Helical" evidence="6">
    <location>
        <begin position="135"/>
        <end position="166"/>
    </location>
</feature>
<feature type="transmembrane region" description="Helical" evidence="6">
    <location>
        <begin position="208"/>
        <end position="233"/>
    </location>
</feature>
<evidence type="ECO:0000256" key="1">
    <source>
        <dbReference type="ARBA" id="ARBA00004651"/>
    </source>
</evidence>
<proteinExistence type="predicted"/>
<gene>
    <name evidence="7" type="ORF">OEW28_09505</name>
</gene>
<comment type="caution">
    <text evidence="7">The sequence shown here is derived from an EMBL/GenBank/DDBJ whole genome shotgun (WGS) entry which is preliminary data.</text>
</comment>
<dbReference type="InterPro" id="IPR017039">
    <property type="entry name" value="Virul_fac_BrkB"/>
</dbReference>
<keyword evidence="5 6" id="KW-0472">Membrane</keyword>
<sequence>MPRKDQMLAAARAVWGRMDDLNLSLISAGVGFFAVMALFPALGLVVFFWSFLADPSTIHALLDSGKAMMPDTVHQIFVAQVNTLIRSKTSSAFGLATLLTIGFATWSTLSGVASLNRGINAAYGIANRPSLFRRLLSATGLALALCGPVLLAATVIAVAPVVLAFVNLGPITEFAISILRWAVALCVVIFAFALVYRYSPNRRGDRPAWLTPGAVIAGLVWLVVSVGFSIYLGNYGNYNKVYGSLGAAVALFMWFYLSAYVVLIGAVFNAQLERIRSEEDSADEPA</sequence>
<dbReference type="PIRSF" id="PIRSF035875">
    <property type="entry name" value="RNase_BN"/>
    <property type="match status" value="1"/>
</dbReference>
<keyword evidence="8" id="KW-1185">Reference proteome</keyword>
<dbReference type="EMBL" id="JAOWKY010000002">
    <property type="protein sequence ID" value="MCV2868863.1"/>
    <property type="molecule type" value="Genomic_DNA"/>
</dbReference>
<feature type="transmembrane region" description="Helical" evidence="6">
    <location>
        <begin position="178"/>
        <end position="196"/>
    </location>
</feature>
<evidence type="ECO:0000313" key="8">
    <source>
        <dbReference type="Proteomes" id="UP001652542"/>
    </source>
</evidence>
<evidence type="ECO:0000256" key="6">
    <source>
        <dbReference type="SAM" id="Phobius"/>
    </source>
</evidence>
<evidence type="ECO:0000256" key="4">
    <source>
        <dbReference type="ARBA" id="ARBA00022989"/>
    </source>
</evidence>
<dbReference type="Proteomes" id="UP001652542">
    <property type="component" value="Unassembled WGS sequence"/>
</dbReference>
<keyword evidence="4 6" id="KW-1133">Transmembrane helix</keyword>
<organism evidence="7 8">
    <name type="scientific">Albidovulum marisflavi</name>
    <dbReference type="NCBI Taxonomy" id="2984159"/>
    <lineage>
        <taxon>Bacteria</taxon>
        <taxon>Pseudomonadati</taxon>
        <taxon>Pseudomonadota</taxon>
        <taxon>Alphaproteobacteria</taxon>
        <taxon>Rhodobacterales</taxon>
        <taxon>Paracoccaceae</taxon>
        <taxon>Albidovulum</taxon>
    </lineage>
</organism>
<keyword evidence="2" id="KW-1003">Cell membrane</keyword>
<dbReference type="Pfam" id="PF03631">
    <property type="entry name" value="Virul_fac_BrkB"/>
    <property type="match status" value="1"/>
</dbReference>
<feature type="transmembrane region" description="Helical" evidence="6">
    <location>
        <begin position="92"/>
        <end position="115"/>
    </location>
</feature>
<evidence type="ECO:0000256" key="5">
    <source>
        <dbReference type="ARBA" id="ARBA00023136"/>
    </source>
</evidence>
<reference evidence="7 8" key="1">
    <citation type="submission" date="2022-10" db="EMBL/GenBank/DDBJ databases">
        <title>Defluviimonas sp. nov., isolated from ocean surface water.</title>
        <authorList>
            <person name="He W."/>
            <person name="Wang L."/>
            <person name="Zhang D.-F."/>
        </authorList>
    </citation>
    <scope>NUCLEOTIDE SEQUENCE [LARGE SCALE GENOMIC DNA]</scope>
    <source>
        <strain evidence="7 8">WL0002</strain>
    </source>
</reference>
<dbReference type="PANTHER" id="PTHR30213">
    <property type="entry name" value="INNER MEMBRANE PROTEIN YHJD"/>
    <property type="match status" value="1"/>
</dbReference>
<dbReference type="NCBIfam" id="TIGR00765">
    <property type="entry name" value="yihY_not_rbn"/>
    <property type="match status" value="1"/>
</dbReference>
<dbReference type="PANTHER" id="PTHR30213:SF0">
    <property type="entry name" value="UPF0761 MEMBRANE PROTEIN YIHY"/>
    <property type="match status" value="1"/>
</dbReference>
<feature type="transmembrane region" description="Helical" evidence="6">
    <location>
        <begin position="245"/>
        <end position="268"/>
    </location>
</feature>
<comment type="subcellular location">
    <subcellularLocation>
        <location evidence="1">Cell membrane</location>
        <topology evidence="1">Multi-pass membrane protein</topology>
    </subcellularLocation>
</comment>
<feature type="transmembrane region" description="Helical" evidence="6">
    <location>
        <begin position="21"/>
        <end position="52"/>
    </location>
</feature>
<evidence type="ECO:0000313" key="7">
    <source>
        <dbReference type="EMBL" id="MCV2868863.1"/>
    </source>
</evidence>
<keyword evidence="3 6" id="KW-0812">Transmembrane</keyword>
<evidence type="ECO:0000256" key="3">
    <source>
        <dbReference type="ARBA" id="ARBA00022692"/>
    </source>
</evidence>